<dbReference type="PROSITE" id="PS50102">
    <property type="entry name" value="RRM"/>
    <property type="match status" value="1"/>
</dbReference>
<dbReference type="PANTHER" id="PTHR23236:SF11">
    <property type="entry name" value="EUKARYOTIC TRANSLATION INITIATION FACTOR 4H"/>
    <property type="match status" value="1"/>
</dbReference>
<dbReference type="Pfam" id="PF00076">
    <property type="entry name" value="RRM_1"/>
    <property type="match status" value="1"/>
</dbReference>
<dbReference type="AlphaFoldDB" id="A0A1B6L5D7"/>
<evidence type="ECO:0000256" key="2">
    <source>
        <dbReference type="PROSITE-ProRule" id="PRU00176"/>
    </source>
</evidence>
<evidence type="ECO:0000259" key="3">
    <source>
        <dbReference type="PROSITE" id="PS50102"/>
    </source>
</evidence>
<name>A0A1B6L5D7_9HEMI</name>
<dbReference type="Gene3D" id="3.30.70.330">
    <property type="match status" value="1"/>
</dbReference>
<accession>A0A1B6L5D7</accession>
<dbReference type="InterPro" id="IPR012677">
    <property type="entry name" value="Nucleotide-bd_a/b_plait_sf"/>
</dbReference>
<evidence type="ECO:0000256" key="1">
    <source>
        <dbReference type="ARBA" id="ARBA00022884"/>
    </source>
</evidence>
<proteinExistence type="predicted"/>
<reference evidence="4" key="1">
    <citation type="submission" date="2015-11" db="EMBL/GenBank/DDBJ databases">
        <title>De novo transcriptome assembly of four potential Pierce s Disease insect vectors from Arizona vineyards.</title>
        <authorList>
            <person name="Tassone E.E."/>
        </authorList>
    </citation>
    <scope>NUCLEOTIDE SEQUENCE</scope>
</reference>
<dbReference type="GO" id="GO:0003723">
    <property type="term" value="F:RNA binding"/>
    <property type="evidence" value="ECO:0007669"/>
    <property type="project" value="UniProtKB-UniRule"/>
</dbReference>
<feature type="non-terminal residue" evidence="4">
    <location>
        <position position="1"/>
    </location>
</feature>
<dbReference type="InterPro" id="IPR035979">
    <property type="entry name" value="RBD_domain_sf"/>
</dbReference>
<dbReference type="EMBL" id="GEBQ01021111">
    <property type="protein sequence ID" value="JAT18866.1"/>
    <property type="molecule type" value="Transcribed_RNA"/>
</dbReference>
<evidence type="ECO:0000313" key="4">
    <source>
        <dbReference type="EMBL" id="JAT18866.1"/>
    </source>
</evidence>
<dbReference type="PANTHER" id="PTHR23236">
    <property type="entry name" value="EUKARYOTIC TRANSLATION INITIATION FACTOR 4B/4H"/>
    <property type="match status" value="1"/>
</dbReference>
<sequence>SPIIFVGNLPNNTTVKAVKRMFKKCGLVLQVKLRHQGTKEDNKETNARVKFSTFESSKAALKLNGKEFEGHHLRVSLANEKGTSNSGNSVFVGNLDFNA</sequence>
<organism evidence="4">
    <name type="scientific">Graphocephala atropunctata</name>
    <dbReference type="NCBI Taxonomy" id="36148"/>
    <lineage>
        <taxon>Eukaryota</taxon>
        <taxon>Metazoa</taxon>
        <taxon>Ecdysozoa</taxon>
        <taxon>Arthropoda</taxon>
        <taxon>Hexapoda</taxon>
        <taxon>Insecta</taxon>
        <taxon>Pterygota</taxon>
        <taxon>Neoptera</taxon>
        <taxon>Paraneoptera</taxon>
        <taxon>Hemiptera</taxon>
        <taxon>Auchenorrhyncha</taxon>
        <taxon>Membracoidea</taxon>
        <taxon>Cicadellidae</taxon>
        <taxon>Cicadellinae</taxon>
        <taxon>Cicadellini</taxon>
        <taxon>Graphocephala</taxon>
    </lineage>
</organism>
<keyword evidence="1 2" id="KW-0694">RNA-binding</keyword>
<gene>
    <name evidence="4" type="ORF">g.24344</name>
</gene>
<dbReference type="InterPro" id="IPR000504">
    <property type="entry name" value="RRM_dom"/>
</dbReference>
<feature type="domain" description="RRM" evidence="3">
    <location>
        <begin position="2"/>
        <end position="80"/>
    </location>
</feature>
<dbReference type="SMART" id="SM00360">
    <property type="entry name" value="RRM"/>
    <property type="match status" value="1"/>
</dbReference>
<feature type="non-terminal residue" evidence="4">
    <location>
        <position position="99"/>
    </location>
</feature>
<protein>
    <recommendedName>
        <fullName evidence="3">RRM domain-containing protein</fullName>
    </recommendedName>
</protein>
<dbReference type="SUPFAM" id="SSF54928">
    <property type="entry name" value="RNA-binding domain, RBD"/>
    <property type="match status" value="1"/>
</dbReference>